<name>A0A9X1MPG6_9BACT</name>
<accession>A0A9X1MPG6</accession>
<dbReference type="EMBL" id="JAJKFT010000010">
    <property type="protein sequence ID" value="MCC9629632.1"/>
    <property type="molecule type" value="Genomic_DNA"/>
</dbReference>
<dbReference type="AlphaFoldDB" id="A0A9X1MPG6"/>
<dbReference type="PROSITE" id="PS51257">
    <property type="entry name" value="PROKAR_LIPOPROTEIN"/>
    <property type="match status" value="1"/>
</dbReference>
<dbReference type="RefSeq" id="WP_230220074.1">
    <property type="nucleotide sequence ID" value="NZ_JAJKFT010000010.1"/>
</dbReference>
<protein>
    <recommendedName>
        <fullName evidence="4">Secreted protein</fullName>
    </recommendedName>
</protein>
<proteinExistence type="predicted"/>
<evidence type="ECO:0000313" key="2">
    <source>
        <dbReference type="EMBL" id="MCC9629632.1"/>
    </source>
</evidence>
<gene>
    <name evidence="2" type="ORF">LOC68_14660</name>
</gene>
<evidence type="ECO:0008006" key="4">
    <source>
        <dbReference type="Google" id="ProtNLM"/>
    </source>
</evidence>
<sequence>MAILRFALLFSVLTLALGCGGSSASNPPELTQELQEKIKAEDAAVEDAERAASDSYKPAKKK</sequence>
<feature type="signal peptide" evidence="1">
    <location>
        <begin position="1"/>
        <end position="24"/>
    </location>
</feature>
<evidence type="ECO:0000256" key="1">
    <source>
        <dbReference type="SAM" id="SignalP"/>
    </source>
</evidence>
<dbReference type="Proteomes" id="UP001139103">
    <property type="component" value="Unassembled WGS sequence"/>
</dbReference>
<organism evidence="2 3">
    <name type="scientific">Blastopirellula sediminis</name>
    <dbReference type="NCBI Taxonomy" id="2894196"/>
    <lineage>
        <taxon>Bacteria</taxon>
        <taxon>Pseudomonadati</taxon>
        <taxon>Planctomycetota</taxon>
        <taxon>Planctomycetia</taxon>
        <taxon>Pirellulales</taxon>
        <taxon>Pirellulaceae</taxon>
        <taxon>Blastopirellula</taxon>
    </lineage>
</organism>
<keyword evidence="1" id="KW-0732">Signal</keyword>
<evidence type="ECO:0000313" key="3">
    <source>
        <dbReference type="Proteomes" id="UP001139103"/>
    </source>
</evidence>
<keyword evidence="3" id="KW-1185">Reference proteome</keyword>
<feature type="chain" id="PRO_5040848764" description="Secreted protein" evidence="1">
    <location>
        <begin position="25"/>
        <end position="62"/>
    </location>
</feature>
<comment type="caution">
    <text evidence="2">The sequence shown here is derived from an EMBL/GenBank/DDBJ whole genome shotgun (WGS) entry which is preliminary data.</text>
</comment>
<reference evidence="2" key="1">
    <citation type="submission" date="2021-11" db="EMBL/GenBank/DDBJ databases">
        <title>Genome sequence.</title>
        <authorList>
            <person name="Sun Q."/>
        </authorList>
    </citation>
    <scope>NUCLEOTIDE SEQUENCE</scope>
    <source>
        <strain evidence="2">JC732</strain>
    </source>
</reference>